<evidence type="ECO:0000313" key="3">
    <source>
        <dbReference type="Proteomes" id="UP000275078"/>
    </source>
</evidence>
<accession>A0A3N4HDY8</accession>
<name>A0A3N4HDY8_ASCIM</name>
<evidence type="ECO:0000313" key="2">
    <source>
        <dbReference type="EMBL" id="RPA72449.1"/>
    </source>
</evidence>
<feature type="signal peptide" evidence="1">
    <location>
        <begin position="1"/>
        <end position="21"/>
    </location>
</feature>
<feature type="chain" id="PRO_5018145973" description="CBM-cenC domain-containing protein" evidence="1">
    <location>
        <begin position="22"/>
        <end position="360"/>
    </location>
</feature>
<sequence length="360" mass="38637">MKFSALTTAALLAIAASSVAGSPLEERHHDACRVKTVYKTKTSWVPKTTTTKTRTVIETKTWCKNDRWHWTKTQTTTKTIPTTVTISKTTTQSTTIIQTIDADTITSTSTITPEPVTSTTTSVVTLDPETTTITSTQEVSPITVTSTSTLTPDVVTITSTITEPTEAPTPVCTPSEEVPILSNGNFATAISPSDWTGTLLSPAGTVMLQAARNHVCYRGTASCPPGSPYGDKPIFLLNGSSQLNSTPNPEVHYSLVQPGRYQYCVGTNDLVSPNQQYSFEAAVLSRYGGNTCSVIALSGGRQLGSLTFETVDKWEKLGPWRFEPAAKGEVVELRLRCGPNQPGGHSTAVIFVTDVQVTKV</sequence>
<evidence type="ECO:0000256" key="1">
    <source>
        <dbReference type="SAM" id="SignalP"/>
    </source>
</evidence>
<keyword evidence="1" id="KW-0732">Signal</keyword>
<dbReference type="Proteomes" id="UP000275078">
    <property type="component" value="Unassembled WGS sequence"/>
</dbReference>
<reference evidence="2 3" key="1">
    <citation type="journal article" date="2018" name="Nat. Ecol. Evol.">
        <title>Pezizomycetes genomes reveal the molecular basis of ectomycorrhizal truffle lifestyle.</title>
        <authorList>
            <person name="Murat C."/>
            <person name="Payen T."/>
            <person name="Noel B."/>
            <person name="Kuo A."/>
            <person name="Morin E."/>
            <person name="Chen J."/>
            <person name="Kohler A."/>
            <person name="Krizsan K."/>
            <person name="Balestrini R."/>
            <person name="Da Silva C."/>
            <person name="Montanini B."/>
            <person name="Hainaut M."/>
            <person name="Levati E."/>
            <person name="Barry K.W."/>
            <person name="Belfiori B."/>
            <person name="Cichocki N."/>
            <person name="Clum A."/>
            <person name="Dockter R.B."/>
            <person name="Fauchery L."/>
            <person name="Guy J."/>
            <person name="Iotti M."/>
            <person name="Le Tacon F."/>
            <person name="Lindquist E.A."/>
            <person name="Lipzen A."/>
            <person name="Malagnac F."/>
            <person name="Mello A."/>
            <person name="Molinier V."/>
            <person name="Miyauchi S."/>
            <person name="Poulain J."/>
            <person name="Riccioni C."/>
            <person name="Rubini A."/>
            <person name="Sitrit Y."/>
            <person name="Splivallo R."/>
            <person name="Traeger S."/>
            <person name="Wang M."/>
            <person name="Zifcakova L."/>
            <person name="Wipf D."/>
            <person name="Zambonelli A."/>
            <person name="Paolocci F."/>
            <person name="Nowrousian M."/>
            <person name="Ottonello S."/>
            <person name="Baldrian P."/>
            <person name="Spatafora J.W."/>
            <person name="Henrissat B."/>
            <person name="Nagy L.G."/>
            <person name="Aury J.M."/>
            <person name="Wincker P."/>
            <person name="Grigoriev I.V."/>
            <person name="Bonfante P."/>
            <person name="Martin F.M."/>
        </authorList>
    </citation>
    <scope>NUCLEOTIDE SEQUENCE [LARGE SCALE GENOMIC DNA]</scope>
    <source>
        <strain evidence="2 3">RN42</strain>
    </source>
</reference>
<evidence type="ECO:0008006" key="4">
    <source>
        <dbReference type="Google" id="ProtNLM"/>
    </source>
</evidence>
<organism evidence="2 3">
    <name type="scientific">Ascobolus immersus RN42</name>
    <dbReference type="NCBI Taxonomy" id="1160509"/>
    <lineage>
        <taxon>Eukaryota</taxon>
        <taxon>Fungi</taxon>
        <taxon>Dikarya</taxon>
        <taxon>Ascomycota</taxon>
        <taxon>Pezizomycotina</taxon>
        <taxon>Pezizomycetes</taxon>
        <taxon>Pezizales</taxon>
        <taxon>Ascobolaceae</taxon>
        <taxon>Ascobolus</taxon>
    </lineage>
</organism>
<dbReference type="AlphaFoldDB" id="A0A3N4HDY8"/>
<gene>
    <name evidence="2" type="ORF">BJ508DRAFT_419452</name>
</gene>
<proteinExistence type="predicted"/>
<dbReference type="EMBL" id="ML119861">
    <property type="protein sequence ID" value="RPA72449.1"/>
    <property type="molecule type" value="Genomic_DNA"/>
</dbReference>
<keyword evidence="3" id="KW-1185">Reference proteome</keyword>
<protein>
    <recommendedName>
        <fullName evidence="4">CBM-cenC domain-containing protein</fullName>
    </recommendedName>
</protein>